<dbReference type="Pfam" id="PF04138">
    <property type="entry name" value="GtrA_DPMS_TM"/>
    <property type="match status" value="1"/>
</dbReference>
<evidence type="ECO:0000256" key="5">
    <source>
        <dbReference type="ARBA" id="ARBA00023136"/>
    </source>
</evidence>
<dbReference type="InterPro" id="IPR051401">
    <property type="entry name" value="GtrA_CellWall_Glycosyl"/>
</dbReference>
<feature type="transmembrane region" description="Helical" evidence="6">
    <location>
        <begin position="7"/>
        <end position="27"/>
    </location>
</feature>
<feature type="transmembrane region" description="Helical" evidence="6">
    <location>
        <begin position="33"/>
        <end position="52"/>
    </location>
</feature>
<keyword evidence="4 6" id="KW-1133">Transmembrane helix</keyword>
<dbReference type="AlphaFoldDB" id="A0A845FZG2"/>
<dbReference type="GO" id="GO:0000271">
    <property type="term" value="P:polysaccharide biosynthetic process"/>
    <property type="evidence" value="ECO:0007669"/>
    <property type="project" value="InterPro"/>
</dbReference>
<dbReference type="PANTHER" id="PTHR38459">
    <property type="entry name" value="PROPHAGE BACTOPRENOL-LINKED GLUCOSE TRANSLOCASE HOMOLOG"/>
    <property type="match status" value="1"/>
</dbReference>
<feature type="transmembrane region" description="Helical" evidence="6">
    <location>
        <begin position="100"/>
        <end position="121"/>
    </location>
</feature>
<evidence type="ECO:0000259" key="7">
    <source>
        <dbReference type="Pfam" id="PF04138"/>
    </source>
</evidence>
<name>A0A845FZG2_9BURK</name>
<dbReference type="EMBL" id="WWCW01000004">
    <property type="protein sequence ID" value="MYM86006.1"/>
    <property type="molecule type" value="Genomic_DNA"/>
</dbReference>
<evidence type="ECO:0000313" key="8">
    <source>
        <dbReference type="EMBL" id="MYM86006.1"/>
    </source>
</evidence>
<gene>
    <name evidence="8" type="ORF">GTP91_02295</name>
</gene>
<feature type="domain" description="GtrA/DPMS transmembrane" evidence="7">
    <location>
        <begin position="9"/>
        <end position="126"/>
    </location>
</feature>
<dbReference type="RefSeq" id="WP_161095304.1">
    <property type="nucleotide sequence ID" value="NZ_WWCW01000004.1"/>
</dbReference>
<evidence type="ECO:0000256" key="6">
    <source>
        <dbReference type="SAM" id="Phobius"/>
    </source>
</evidence>
<keyword evidence="3 6" id="KW-0812">Transmembrane</keyword>
<dbReference type="Proteomes" id="UP000470302">
    <property type="component" value="Unassembled WGS sequence"/>
</dbReference>
<comment type="caution">
    <text evidence="8">The sequence shown here is derived from an EMBL/GenBank/DDBJ whole genome shotgun (WGS) entry which is preliminary data.</text>
</comment>
<evidence type="ECO:0000256" key="3">
    <source>
        <dbReference type="ARBA" id="ARBA00022692"/>
    </source>
</evidence>
<feature type="transmembrane region" description="Helical" evidence="6">
    <location>
        <begin position="72"/>
        <end position="94"/>
    </location>
</feature>
<evidence type="ECO:0000256" key="4">
    <source>
        <dbReference type="ARBA" id="ARBA00022989"/>
    </source>
</evidence>
<comment type="similarity">
    <text evidence="2">Belongs to the GtrA family.</text>
</comment>
<dbReference type="PANTHER" id="PTHR38459:SF6">
    <property type="entry name" value="ARABINOGALACTAN BIOSYNTHESIS RECRUITING PROTEIN RV3789"/>
    <property type="match status" value="1"/>
</dbReference>
<evidence type="ECO:0000313" key="9">
    <source>
        <dbReference type="Proteomes" id="UP000470302"/>
    </source>
</evidence>
<keyword evidence="5 6" id="KW-0472">Membrane</keyword>
<proteinExistence type="inferred from homology"/>
<evidence type="ECO:0000256" key="2">
    <source>
        <dbReference type="ARBA" id="ARBA00009399"/>
    </source>
</evidence>
<accession>A0A845FZG2</accession>
<organism evidence="8 9">
    <name type="scientific">Duganella vulcania</name>
    <dbReference type="NCBI Taxonomy" id="2692166"/>
    <lineage>
        <taxon>Bacteria</taxon>
        <taxon>Pseudomonadati</taxon>
        <taxon>Pseudomonadota</taxon>
        <taxon>Betaproteobacteria</taxon>
        <taxon>Burkholderiales</taxon>
        <taxon>Oxalobacteraceae</taxon>
        <taxon>Telluria group</taxon>
        <taxon>Duganella</taxon>
    </lineage>
</organism>
<protein>
    <submittedName>
        <fullName evidence="8">GtrA family protein</fullName>
    </submittedName>
</protein>
<dbReference type="GO" id="GO:0005886">
    <property type="term" value="C:plasma membrane"/>
    <property type="evidence" value="ECO:0007669"/>
    <property type="project" value="TreeGrafter"/>
</dbReference>
<reference evidence="8 9" key="1">
    <citation type="submission" date="2020-01" db="EMBL/GenBank/DDBJ databases">
        <title>Novel species isolated from a subtropical stream in China.</title>
        <authorList>
            <person name="Lu H."/>
        </authorList>
    </citation>
    <scope>NUCLEOTIDE SEQUENCE [LARGE SCALE GENOMIC DNA]</scope>
    <source>
        <strain evidence="8 9">FT82W</strain>
    </source>
</reference>
<comment type="subcellular location">
    <subcellularLocation>
        <location evidence="1">Membrane</location>
        <topology evidence="1">Multi-pass membrane protein</topology>
    </subcellularLocation>
</comment>
<dbReference type="InterPro" id="IPR007267">
    <property type="entry name" value="GtrA_DPMS_TM"/>
</dbReference>
<sequence>MMRRELPVFLVVGALTVLVDLLVYRALMAAGLATAPAKAAGFLAGTVFAYCANRRWTFGHRPASRASAARFAVLYGATLAANVAVNAAVLRMLGANGAALAVPLAFVAATGISAMLNFIGMKTLVFSHTRRKELP</sequence>
<evidence type="ECO:0000256" key="1">
    <source>
        <dbReference type="ARBA" id="ARBA00004141"/>
    </source>
</evidence>